<accession>A0ABU7CDW0</accession>
<sequence length="139" mass="15897">MDVVHSLTLPIHTLYSQVQVPIPHRDNQPPDPGTSGVRNRNPDKEPESELEPPRSKRCPSPPKANHPPPPQKKTYTNPNIQTTPRTNKTLDTQVESICDDLVPTRYFRRPLRPPMHRRPLGQYRVPEHVPDKTPVTYPA</sequence>
<keyword evidence="3" id="KW-1185">Reference proteome</keyword>
<feature type="region of interest" description="Disordered" evidence="1">
    <location>
        <begin position="109"/>
        <end position="139"/>
    </location>
</feature>
<evidence type="ECO:0000256" key="1">
    <source>
        <dbReference type="SAM" id="MobiDB-lite"/>
    </source>
</evidence>
<feature type="compositionally biased region" description="Basic residues" evidence="1">
    <location>
        <begin position="109"/>
        <end position="119"/>
    </location>
</feature>
<reference evidence="2 3" key="1">
    <citation type="submission" date="2021-07" db="EMBL/GenBank/DDBJ databases">
        <authorList>
            <person name="Palmer J.M."/>
        </authorList>
    </citation>
    <scope>NUCLEOTIDE SEQUENCE [LARGE SCALE GENOMIC DNA]</scope>
    <source>
        <strain evidence="2 3">AT_MEX2019</strain>
        <tissue evidence="2">Muscle</tissue>
    </source>
</reference>
<proteinExistence type="predicted"/>
<gene>
    <name evidence="2" type="ORF">ATANTOWER_030891</name>
</gene>
<evidence type="ECO:0000313" key="2">
    <source>
        <dbReference type="EMBL" id="MED6259779.1"/>
    </source>
</evidence>
<feature type="compositionally biased region" description="Polar residues" evidence="1">
    <location>
        <begin position="74"/>
        <end position="94"/>
    </location>
</feature>
<comment type="caution">
    <text evidence="2">The sequence shown here is derived from an EMBL/GenBank/DDBJ whole genome shotgun (WGS) entry which is preliminary data.</text>
</comment>
<dbReference type="Proteomes" id="UP001345963">
    <property type="component" value="Unassembled WGS sequence"/>
</dbReference>
<feature type="compositionally biased region" description="Pro residues" evidence="1">
    <location>
        <begin position="59"/>
        <end position="71"/>
    </location>
</feature>
<evidence type="ECO:0000313" key="3">
    <source>
        <dbReference type="Proteomes" id="UP001345963"/>
    </source>
</evidence>
<feature type="region of interest" description="Disordered" evidence="1">
    <location>
        <begin position="17"/>
        <end position="94"/>
    </location>
</feature>
<protein>
    <submittedName>
        <fullName evidence="2">Uncharacterized protein</fullName>
    </submittedName>
</protein>
<dbReference type="EMBL" id="JAHUTI010087118">
    <property type="protein sequence ID" value="MED6259779.1"/>
    <property type="molecule type" value="Genomic_DNA"/>
</dbReference>
<name>A0ABU7CDW0_9TELE</name>
<feature type="compositionally biased region" description="Basic and acidic residues" evidence="1">
    <location>
        <begin position="40"/>
        <end position="54"/>
    </location>
</feature>
<organism evidence="2 3">
    <name type="scientific">Ataeniobius toweri</name>
    <dbReference type="NCBI Taxonomy" id="208326"/>
    <lineage>
        <taxon>Eukaryota</taxon>
        <taxon>Metazoa</taxon>
        <taxon>Chordata</taxon>
        <taxon>Craniata</taxon>
        <taxon>Vertebrata</taxon>
        <taxon>Euteleostomi</taxon>
        <taxon>Actinopterygii</taxon>
        <taxon>Neopterygii</taxon>
        <taxon>Teleostei</taxon>
        <taxon>Neoteleostei</taxon>
        <taxon>Acanthomorphata</taxon>
        <taxon>Ovalentaria</taxon>
        <taxon>Atherinomorphae</taxon>
        <taxon>Cyprinodontiformes</taxon>
        <taxon>Goodeidae</taxon>
        <taxon>Ataeniobius</taxon>
    </lineage>
</organism>